<keyword evidence="6 8" id="KW-0624">Polysaccharide degradation</keyword>
<dbReference type="InterPro" id="IPR005154">
    <property type="entry name" value="Glyco_hydro_67_aGlcAse_N"/>
</dbReference>
<keyword evidence="13" id="KW-1185">Reference proteome</keyword>
<dbReference type="EMBL" id="CAKMMW010000004">
    <property type="protein sequence ID" value="CAH1202209.1"/>
    <property type="molecule type" value="Genomic_DNA"/>
</dbReference>
<dbReference type="Gene3D" id="3.90.1330.10">
    <property type="entry name" value="Alpha-glucuronidase, C-terminal domain"/>
    <property type="match status" value="1"/>
</dbReference>
<keyword evidence="2 7" id="KW-0858">Xylan degradation</keyword>
<feature type="domain" description="Alpha glucuronidase N-terminal" evidence="9">
    <location>
        <begin position="15"/>
        <end position="131"/>
    </location>
</feature>
<dbReference type="SUPFAM" id="SSF51445">
    <property type="entry name" value="(Trans)glycosidases"/>
    <property type="match status" value="1"/>
</dbReference>
<keyword evidence="4 8" id="KW-0119">Carbohydrate metabolism</keyword>
<dbReference type="EC" id="3.2.1.131" evidence="8"/>
<comment type="catalytic activity">
    <reaction evidence="8">
        <text>Hydrolysis of (1-&gt;2)-alpha-D-(4-O-methyl)glucuronosyl links in the main chain of hardwood xylans.</text>
        <dbReference type="EC" id="3.2.1.131"/>
    </reaction>
</comment>
<dbReference type="InterPro" id="IPR011100">
    <property type="entry name" value="Glyco_hydro_67_cat"/>
</dbReference>
<organism evidence="12 13">
    <name type="scientific">Paenibacillus allorhizoplanae</name>
    <dbReference type="NCBI Taxonomy" id="2905648"/>
    <lineage>
        <taxon>Bacteria</taxon>
        <taxon>Bacillati</taxon>
        <taxon>Bacillota</taxon>
        <taxon>Bacilli</taxon>
        <taxon>Bacillales</taxon>
        <taxon>Paenibacillaceae</taxon>
        <taxon>Paenibacillus</taxon>
    </lineage>
</organism>
<dbReference type="Proteomes" id="UP000838821">
    <property type="component" value="Unassembled WGS sequence"/>
</dbReference>
<name>A0ABM9C3P4_9BACL</name>
<protein>
    <recommendedName>
        <fullName evidence="8">Xylan alpha-1,2-glucuronidase</fullName>
        <ecNumber evidence="8">3.2.1.131</ecNumber>
    </recommendedName>
</protein>
<sequence>MGTLSTFQAGSGYQAWLGYRQLLPGDRFDQYAVFNRIHVTETDSVIQTAVSELTHGLEGILGVKPEFAEQGKHAIAIGTFGNNPVVDRIVTAEKIALIGQEGYVIITDKKNACMAVGAATSNGVLYGTFHLLRLLSTGSDINELDIVDNPINRLRMINQWDNMDGSVERGYAGESIFFKDNLITEDHGRIRDYARMLASVGLNGIVINNVNVHKVESKLITEFLPDVAKLAAIFREYAIKLFLSVNYASPIEIGGLTTADPLDSDVRQWWKEKTADVYAAIPDFGGYLVKADSENRPGPFTYGRDHADGSNMLAEALEPFGGMVIWRCFVYNCKQDWRDRKTDRARAAYDHFKPLDGRFMDNVILQIKNGPLDFQVREPVSPLLGAMPSTNQVLEFQIAQEYTGQQRHLFYLIPQWKEILDFETYTKGKGSPIKRIASGSVHGNRLAGIAAVSNIGDEMNWTGHLLAQVNLYGYGRLVWNPDLTAENIAEEWIKLTFGDNENSINVIKNMLLSSPAIYECYTAPLGVGFMVTPHTHYGPDVDGYEYAKWGTYHYADWHGIGVDRTLATGTGYTSQYNSPNFERYESLADCPDELLLFFHHVPYTHVLHSGKTVIQHIYDTHFEGVEKAERLVTEWYSLAGTMNEVLHKQVAERMEEQVEHAKEWRDRINTYFYRKSGIADKAERLIYS</sequence>
<evidence type="ECO:0000256" key="2">
    <source>
        <dbReference type="ARBA" id="ARBA00022651"/>
    </source>
</evidence>
<reference evidence="12" key="1">
    <citation type="submission" date="2022-01" db="EMBL/GenBank/DDBJ databases">
        <authorList>
            <person name="Criscuolo A."/>
        </authorList>
    </citation>
    <scope>NUCLEOTIDE SEQUENCE</scope>
    <source>
        <strain evidence="12">CIP111891</strain>
    </source>
</reference>
<dbReference type="InterPro" id="IPR011395">
    <property type="entry name" value="Glyco_hydro_67_aGlcAse"/>
</dbReference>
<dbReference type="RefSeq" id="WP_236286758.1">
    <property type="nucleotide sequence ID" value="NZ_CAKMMW010000004.1"/>
</dbReference>
<feature type="domain" description="Glycosyl hydrolase family 67 C-terminal" evidence="10">
    <location>
        <begin position="462"/>
        <end position="684"/>
    </location>
</feature>
<evidence type="ECO:0000256" key="1">
    <source>
        <dbReference type="ARBA" id="ARBA00008833"/>
    </source>
</evidence>
<dbReference type="Pfam" id="PF03648">
    <property type="entry name" value="Glyco_hydro_67N"/>
    <property type="match status" value="1"/>
</dbReference>
<evidence type="ECO:0000256" key="3">
    <source>
        <dbReference type="ARBA" id="ARBA00022801"/>
    </source>
</evidence>
<evidence type="ECO:0000259" key="9">
    <source>
        <dbReference type="Pfam" id="PF03648"/>
    </source>
</evidence>
<dbReference type="InterPro" id="IPR037054">
    <property type="entry name" value="A-glucoronidase_C_sf"/>
</dbReference>
<dbReference type="InterPro" id="IPR029018">
    <property type="entry name" value="Hex-like_dom2"/>
</dbReference>
<evidence type="ECO:0000259" key="10">
    <source>
        <dbReference type="Pfam" id="PF07477"/>
    </source>
</evidence>
<keyword evidence="5 7" id="KW-0326">Glycosidase</keyword>
<evidence type="ECO:0000256" key="5">
    <source>
        <dbReference type="ARBA" id="ARBA00023295"/>
    </source>
</evidence>
<evidence type="ECO:0000256" key="8">
    <source>
        <dbReference type="RuleBase" id="RU361198"/>
    </source>
</evidence>
<dbReference type="PANTHER" id="PTHR39207">
    <property type="entry name" value="ALPHA-GLUCURONIDASE A"/>
    <property type="match status" value="1"/>
</dbReference>
<accession>A0ABM9C3P4</accession>
<dbReference type="InterPro" id="IPR011099">
    <property type="entry name" value="Glyco_hydro_67_C"/>
</dbReference>
<dbReference type="Gene3D" id="3.20.20.80">
    <property type="entry name" value="Glycosidases"/>
    <property type="match status" value="1"/>
</dbReference>
<comment type="subunit">
    <text evidence="8">Homodimer.</text>
</comment>
<dbReference type="Pfam" id="PF07488">
    <property type="entry name" value="Glyco_hydro_67M"/>
    <property type="match status" value="1"/>
</dbReference>
<evidence type="ECO:0000256" key="4">
    <source>
        <dbReference type="ARBA" id="ARBA00023277"/>
    </source>
</evidence>
<dbReference type="GO" id="GO:0033939">
    <property type="term" value="F:xylan alpha-1,2-glucuronosidase activity"/>
    <property type="evidence" value="ECO:0007669"/>
    <property type="project" value="UniProtKB-EC"/>
</dbReference>
<evidence type="ECO:0000256" key="7">
    <source>
        <dbReference type="PIRNR" id="PIRNR029900"/>
    </source>
</evidence>
<comment type="caution">
    <text evidence="12">The sequence shown here is derived from an EMBL/GenBank/DDBJ whole genome shotgun (WGS) entry which is preliminary data.</text>
</comment>
<dbReference type="Pfam" id="PF07477">
    <property type="entry name" value="Glyco_hydro_67C"/>
    <property type="match status" value="1"/>
</dbReference>
<proteinExistence type="inferred from homology"/>
<dbReference type="PANTHER" id="PTHR39207:SF1">
    <property type="entry name" value="ALPHA-GLUCURONIDASE A"/>
    <property type="match status" value="1"/>
</dbReference>
<keyword evidence="3 7" id="KW-0378">Hydrolase</keyword>
<evidence type="ECO:0000256" key="6">
    <source>
        <dbReference type="ARBA" id="ARBA00023326"/>
    </source>
</evidence>
<evidence type="ECO:0000313" key="13">
    <source>
        <dbReference type="Proteomes" id="UP000838821"/>
    </source>
</evidence>
<dbReference type="Gene3D" id="3.30.379.10">
    <property type="entry name" value="Chitobiase/beta-hexosaminidase domain 2-like"/>
    <property type="match status" value="1"/>
</dbReference>
<gene>
    <name evidence="12" type="primary">aguA_2</name>
    <name evidence="12" type="ORF">PAECIP111891_02050</name>
</gene>
<feature type="domain" description="Glycosyl hydrolase family 67 catalytic" evidence="11">
    <location>
        <begin position="135"/>
        <end position="461"/>
    </location>
</feature>
<evidence type="ECO:0000313" key="12">
    <source>
        <dbReference type="EMBL" id="CAH1202209.1"/>
    </source>
</evidence>
<comment type="similarity">
    <text evidence="1 7 8">Belongs to the glycosyl hydrolase 67 family.</text>
</comment>
<dbReference type="PIRSF" id="PIRSF029900">
    <property type="entry name" value="Alpha-glucuronds"/>
    <property type="match status" value="1"/>
</dbReference>
<evidence type="ECO:0000259" key="11">
    <source>
        <dbReference type="Pfam" id="PF07488"/>
    </source>
</evidence>
<dbReference type="SUPFAM" id="SSF55545">
    <property type="entry name" value="beta-N-acetylhexosaminidase-like domain"/>
    <property type="match status" value="1"/>
</dbReference>
<dbReference type="InterPro" id="IPR017853">
    <property type="entry name" value="GH"/>
</dbReference>